<feature type="non-terminal residue" evidence="3">
    <location>
        <position position="122"/>
    </location>
</feature>
<name>A0A165NIJ0_EXIGL</name>
<accession>A0A165NIJ0</accession>
<reference evidence="3 4" key="1">
    <citation type="journal article" date="2016" name="Mol. Biol. Evol.">
        <title>Comparative Genomics of Early-Diverging Mushroom-Forming Fungi Provides Insights into the Origins of Lignocellulose Decay Capabilities.</title>
        <authorList>
            <person name="Nagy L.G."/>
            <person name="Riley R."/>
            <person name="Tritt A."/>
            <person name="Adam C."/>
            <person name="Daum C."/>
            <person name="Floudas D."/>
            <person name="Sun H."/>
            <person name="Yadav J.S."/>
            <person name="Pangilinan J."/>
            <person name="Larsson K.H."/>
            <person name="Matsuura K."/>
            <person name="Barry K."/>
            <person name="Labutti K."/>
            <person name="Kuo R."/>
            <person name="Ohm R.A."/>
            <person name="Bhattacharya S.S."/>
            <person name="Shirouzu T."/>
            <person name="Yoshinaga Y."/>
            <person name="Martin F.M."/>
            <person name="Grigoriev I.V."/>
            <person name="Hibbett D.S."/>
        </authorList>
    </citation>
    <scope>NUCLEOTIDE SEQUENCE [LARGE SCALE GENOMIC DNA]</scope>
    <source>
        <strain evidence="3 4">HHB12029</strain>
    </source>
</reference>
<dbReference type="InParanoid" id="A0A165NIJ0"/>
<evidence type="ECO:0000313" key="4">
    <source>
        <dbReference type="Proteomes" id="UP000077266"/>
    </source>
</evidence>
<gene>
    <name evidence="3" type="ORF">EXIGLDRAFT_603829</name>
</gene>
<evidence type="ECO:0000313" key="3">
    <source>
        <dbReference type="EMBL" id="KZW00797.1"/>
    </source>
</evidence>
<feature type="transmembrane region" description="Helical" evidence="1">
    <location>
        <begin position="97"/>
        <end position="119"/>
    </location>
</feature>
<proteinExistence type="predicted"/>
<keyword evidence="1" id="KW-0812">Transmembrane</keyword>
<organism evidence="3 4">
    <name type="scientific">Exidia glandulosa HHB12029</name>
    <dbReference type="NCBI Taxonomy" id="1314781"/>
    <lineage>
        <taxon>Eukaryota</taxon>
        <taxon>Fungi</taxon>
        <taxon>Dikarya</taxon>
        <taxon>Basidiomycota</taxon>
        <taxon>Agaricomycotina</taxon>
        <taxon>Agaricomycetes</taxon>
        <taxon>Auriculariales</taxon>
        <taxon>Exidiaceae</taxon>
        <taxon>Exidia</taxon>
    </lineage>
</organism>
<keyword evidence="1" id="KW-1133">Transmembrane helix</keyword>
<dbReference type="EMBL" id="KV425898">
    <property type="protein sequence ID" value="KZW00797.1"/>
    <property type="molecule type" value="Genomic_DNA"/>
</dbReference>
<feature type="domain" description="DUF6535" evidence="2">
    <location>
        <begin position="14"/>
        <end position="122"/>
    </location>
</feature>
<dbReference type="OrthoDB" id="3221808at2759"/>
<sequence>MTAKQDKRANFLEQYAAAAEPIDSALVDDWGADLDSLLIFSGLFSAVLTAFLVESYKLLQPDFAQLTYYALTNSAAPPPYTPETFVASGQARTVNCLWVSSLIASLFTALITILAKQWLKAY</sequence>
<dbReference type="Proteomes" id="UP000077266">
    <property type="component" value="Unassembled WGS sequence"/>
</dbReference>
<keyword evidence="4" id="KW-1185">Reference proteome</keyword>
<evidence type="ECO:0000256" key="1">
    <source>
        <dbReference type="SAM" id="Phobius"/>
    </source>
</evidence>
<dbReference type="InterPro" id="IPR045338">
    <property type="entry name" value="DUF6535"/>
</dbReference>
<dbReference type="Pfam" id="PF20153">
    <property type="entry name" value="DUF6535"/>
    <property type="match status" value="1"/>
</dbReference>
<evidence type="ECO:0000259" key="2">
    <source>
        <dbReference type="Pfam" id="PF20153"/>
    </source>
</evidence>
<protein>
    <recommendedName>
        <fullName evidence="2">DUF6535 domain-containing protein</fullName>
    </recommendedName>
</protein>
<keyword evidence="1" id="KW-0472">Membrane</keyword>
<dbReference type="AlphaFoldDB" id="A0A165NIJ0"/>